<dbReference type="AlphaFoldDB" id="A0A838ZRR8"/>
<dbReference type="GO" id="GO:0005576">
    <property type="term" value="C:extracellular region"/>
    <property type="evidence" value="ECO:0007669"/>
    <property type="project" value="TreeGrafter"/>
</dbReference>
<reference evidence="4 5" key="1">
    <citation type="submission" date="2020-07" db="EMBL/GenBank/DDBJ databases">
        <title>Moheibacter lacus sp. nov., a member of the family Flavobacteriaceae isolated from freshwater lake sediment.</title>
        <authorList>
            <person name="Liu Y."/>
        </authorList>
    </citation>
    <scope>NUCLEOTIDE SEQUENCE [LARGE SCALE GENOMIC DNA]</scope>
    <source>
        <strain evidence="4 5">BDHS18</strain>
    </source>
</reference>
<dbReference type="EMBL" id="JACDZE010000001">
    <property type="protein sequence ID" value="MBA5628459.1"/>
    <property type="molecule type" value="Genomic_DNA"/>
</dbReference>
<keyword evidence="5" id="KW-1185">Reference proteome</keyword>
<dbReference type="NCBIfam" id="TIGR04183">
    <property type="entry name" value="Por_Secre_tail"/>
    <property type="match status" value="1"/>
</dbReference>
<evidence type="ECO:0000259" key="3">
    <source>
        <dbReference type="Pfam" id="PF18962"/>
    </source>
</evidence>
<sequence>MKKLLLLFAIGANAINLMGQTPCENGMAGNYPCNGYDLLSQLSLNVLAGSNQESGNDSWGWTDPDSGKEYAIVGLTNGTAFIDISDPINPIFLGRVETETFSSVWRDIKVYGNYAFIVADAAGNHGMQVFDLTRLRNVANPPVVFDADARYGGIGSCHNIVINPSEPYAYLVGCDDFSGGAVFVDISDPLNPQGAGGYADSGYTHDAQVVTYDGPDADYTGREIYIGSNGSFGSNNKVVFVDVTNKNNPVLISDIDYDSPGYTHQAWLTEDSNYLLLGDELDEQSFGINTRTIIFDVQDLDNPQVHNEYYGPTEAIDHNGYVLEDKFYLANYTAGLRVVDVSNVASSNNAMEEIGYFDTYPQSNVADFDGAWSVYPYFESGNVVISDISRGFFLVRPSDGTMGVNDMNMGTFSIYPNPATSFAKLVAGKNAQIESVKVYSILGQEIFTQTRINQKEFTLPVTNFSKGVYIVKINEGATKKLVVR</sequence>
<dbReference type="RefSeq" id="WP_182042058.1">
    <property type="nucleotide sequence ID" value="NZ_JACDZE010000001.1"/>
</dbReference>
<organism evidence="4 5">
    <name type="scientific">Moheibacter lacus</name>
    <dbReference type="NCBI Taxonomy" id="2745851"/>
    <lineage>
        <taxon>Bacteria</taxon>
        <taxon>Pseudomonadati</taxon>
        <taxon>Bacteroidota</taxon>
        <taxon>Flavobacteriia</taxon>
        <taxon>Flavobacteriales</taxon>
        <taxon>Weeksellaceae</taxon>
        <taxon>Moheibacter</taxon>
    </lineage>
</organism>
<dbReference type="Pfam" id="PF18962">
    <property type="entry name" value="Por_Secre_tail"/>
    <property type="match status" value="1"/>
</dbReference>
<feature type="signal peptide" evidence="2">
    <location>
        <begin position="1"/>
        <end position="19"/>
    </location>
</feature>
<feature type="chain" id="PRO_5032390149" evidence="2">
    <location>
        <begin position="20"/>
        <end position="484"/>
    </location>
</feature>
<evidence type="ECO:0000313" key="4">
    <source>
        <dbReference type="EMBL" id="MBA5628459.1"/>
    </source>
</evidence>
<evidence type="ECO:0000256" key="2">
    <source>
        <dbReference type="SAM" id="SignalP"/>
    </source>
</evidence>
<dbReference type="InterPro" id="IPR026444">
    <property type="entry name" value="Secre_tail"/>
</dbReference>
<protein>
    <submittedName>
        <fullName evidence="4">Choice-of-anchor B family protein</fullName>
    </submittedName>
</protein>
<dbReference type="PANTHER" id="PTHR38787">
    <property type="entry name" value="REGULATORY P DOMAIN-CONTAINING PROTEIN"/>
    <property type="match status" value="1"/>
</dbReference>
<keyword evidence="1 2" id="KW-0732">Signal</keyword>
<gene>
    <name evidence="4" type="ORF">HU137_01595</name>
</gene>
<name>A0A838ZRR8_9FLAO</name>
<accession>A0A838ZRR8</accession>
<dbReference type="Proteomes" id="UP000552241">
    <property type="component" value="Unassembled WGS sequence"/>
</dbReference>
<dbReference type="InterPro" id="IPR027589">
    <property type="entry name" value="Choice_anch_B"/>
</dbReference>
<dbReference type="NCBIfam" id="TIGR04312">
    <property type="entry name" value="choice_anch_B"/>
    <property type="match status" value="1"/>
</dbReference>
<proteinExistence type="predicted"/>
<dbReference type="PANTHER" id="PTHR38787:SF3">
    <property type="entry name" value="REGULATORY P DOMAIN-CONTAINING PROTEIN"/>
    <property type="match status" value="1"/>
</dbReference>
<evidence type="ECO:0000313" key="5">
    <source>
        <dbReference type="Proteomes" id="UP000552241"/>
    </source>
</evidence>
<comment type="caution">
    <text evidence="4">The sequence shown here is derived from an EMBL/GenBank/DDBJ whole genome shotgun (WGS) entry which is preliminary data.</text>
</comment>
<dbReference type="Pfam" id="PF08309">
    <property type="entry name" value="LVIVD"/>
    <property type="match status" value="4"/>
</dbReference>
<dbReference type="InterPro" id="IPR013211">
    <property type="entry name" value="LVIVD"/>
</dbReference>
<evidence type="ECO:0000256" key="1">
    <source>
        <dbReference type="ARBA" id="ARBA00022729"/>
    </source>
</evidence>
<feature type="domain" description="Secretion system C-terminal sorting" evidence="3">
    <location>
        <begin position="414"/>
        <end position="483"/>
    </location>
</feature>